<gene>
    <name evidence="2" type="ORF">GP475_06595</name>
</gene>
<accession>A0A7H0SP70</accession>
<keyword evidence="3" id="KW-1185">Reference proteome</keyword>
<sequence length="78" mass="7613">MTDLLVNFGSSVFNLTTNILTQNWLGVAINAVKTLVSGVDLGSAVIDSSSGADAAHGAADAASNTGASNSLSSSSAAK</sequence>
<evidence type="ECO:0000256" key="1">
    <source>
        <dbReference type="SAM" id="MobiDB-lite"/>
    </source>
</evidence>
<dbReference type="AlphaFoldDB" id="A0A7H0SP70"/>
<dbReference type="EMBL" id="CP046884">
    <property type="protein sequence ID" value="QNQ90345.1"/>
    <property type="molecule type" value="Genomic_DNA"/>
</dbReference>
<evidence type="ECO:0000313" key="3">
    <source>
        <dbReference type="Proteomes" id="UP000516320"/>
    </source>
</evidence>
<dbReference type="KEGG" id="cpoy:GP475_06595"/>
<evidence type="ECO:0000313" key="2">
    <source>
        <dbReference type="EMBL" id="QNQ90345.1"/>
    </source>
</evidence>
<feature type="region of interest" description="Disordered" evidence="1">
    <location>
        <begin position="49"/>
        <end position="78"/>
    </location>
</feature>
<proteinExistence type="predicted"/>
<dbReference type="RefSeq" id="WP_187973661.1">
    <property type="nucleotide sequence ID" value="NZ_CP046884.1"/>
</dbReference>
<reference evidence="2 3" key="1">
    <citation type="submission" date="2019-12" db="EMBL/GenBank/DDBJ databases">
        <title>Corynebacterium sp. nov., isolated from feces of the Anser Albifrons in China.</title>
        <authorList>
            <person name="Liu Q."/>
        </authorList>
    </citation>
    <scope>NUCLEOTIDE SEQUENCE [LARGE SCALE GENOMIC DNA]</scope>
    <source>
        <strain evidence="2 3">4H37-19</strain>
    </source>
</reference>
<organism evidence="2 3">
    <name type="scientific">Corynebacterium poyangense</name>
    <dbReference type="NCBI Taxonomy" id="2684405"/>
    <lineage>
        <taxon>Bacteria</taxon>
        <taxon>Bacillati</taxon>
        <taxon>Actinomycetota</taxon>
        <taxon>Actinomycetes</taxon>
        <taxon>Mycobacteriales</taxon>
        <taxon>Corynebacteriaceae</taxon>
        <taxon>Corynebacterium</taxon>
    </lineage>
</organism>
<dbReference type="Proteomes" id="UP000516320">
    <property type="component" value="Chromosome"/>
</dbReference>
<name>A0A7H0SP70_9CORY</name>
<protein>
    <submittedName>
        <fullName evidence="2">Uncharacterized protein</fullName>
    </submittedName>
</protein>